<evidence type="ECO:0000313" key="2">
    <source>
        <dbReference type="EMBL" id="MCP2274040.1"/>
    </source>
</evidence>
<name>A0ABT1IN16_9PSEU</name>
<feature type="region of interest" description="Disordered" evidence="1">
    <location>
        <begin position="1"/>
        <end position="43"/>
    </location>
</feature>
<organism evidence="2 3">
    <name type="scientific">Actinokineospora diospyrosa</name>
    <dbReference type="NCBI Taxonomy" id="103728"/>
    <lineage>
        <taxon>Bacteria</taxon>
        <taxon>Bacillati</taxon>
        <taxon>Actinomycetota</taxon>
        <taxon>Actinomycetes</taxon>
        <taxon>Pseudonocardiales</taxon>
        <taxon>Pseudonocardiaceae</taxon>
        <taxon>Actinokineospora</taxon>
    </lineage>
</organism>
<dbReference type="Proteomes" id="UP001205185">
    <property type="component" value="Unassembled WGS sequence"/>
</dbReference>
<dbReference type="EMBL" id="JAMTCO010000020">
    <property type="protein sequence ID" value="MCP2274040.1"/>
    <property type="molecule type" value="Genomic_DNA"/>
</dbReference>
<gene>
    <name evidence="2" type="ORF">LV75_006572</name>
</gene>
<evidence type="ECO:0000256" key="1">
    <source>
        <dbReference type="SAM" id="MobiDB-lite"/>
    </source>
</evidence>
<evidence type="ECO:0000313" key="3">
    <source>
        <dbReference type="Proteomes" id="UP001205185"/>
    </source>
</evidence>
<accession>A0ABT1IN16</accession>
<feature type="compositionally biased region" description="Pro residues" evidence="1">
    <location>
        <begin position="1"/>
        <end position="15"/>
    </location>
</feature>
<comment type="caution">
    <text evidence="2">The sequence shown here is derived from an EMBL/GenBank/DDBJ whole genome shotgun (WGS) entry which is preliminary data.</text>
</comment>
<sequence>MAAFPPPHHPGPPPLEFSADMSFGPTGSGGYVTGSTPVPVRVTEPDDLPIAKAVERKRPAYLVEGDDDEVFGNAEFTAPPVLGE</sequence>
<protein>
    <submittedName>
        <fullName evidence="2">Uncharacterized protein</fullName>
    </submittedName>
</protein>
<keyword evidence="3" id="KW-1185">Reference proteome</keyword>
<reference evidence="2 3" key="1">
    <citation type="submission" date="2022-06" db="EMBL/GenBank/DDBJ databases">
        <title>Genomic Encyclopedia of Archaeal and Bacterial Type Strains, Phase II (KMG-II): from individual species to whole genera.</title>
        <authorList>
            <person name="Goeker M."/>
        </authorList>
    </citation>
    <scope>NUCLEOTIDE SEQUENCE [LARGE SCALE GENOMIC DNA]</scope>
    <source>
        <strain evidence="2 3">DSM 44255</strain>
    </source>
</reference>
<proteinExistence type="predicted"/>